<keyword evidence="1 4" id="KW-0349">Heme</keyword>
<reference evidence="7 8" key="2">
    <citation type="submission" date="2015-10" db="EMBL/GenBank/DDBJ databases">
        <title>Draft Genome Sequence of Prosthecomicrobium hirschii ATCC 27832.</title>
        <authorList>
            <person name="Daniel J."/>
            <person name="Givan S.A."/>
            <person name="Brun Y.V."/>
            <person name="Brown P.J."/>
        </authorList>
    </citation>
    <scope>NUCLEOTIDE SEQUENCE [LARGE SCALE GENOMIC DNA]</scope>
    <source>
        <strain evidence="7 8">16</strain>
    </source>
</reference>
<sequence length="218" mass="23807">MSRFRKVFAAALVMAATAGAAEAGRLGLGREALPEEVAAWDIDIRPDGQGLPPGKGSVKEGEALFLEKCAACHGEFGEGAARWPVLAGGFGSLKSAAPEKTIGSFWPYASTTFDYIRRAMPFGQAQTLTDDEVYALVAFLLSMNDVVKDDFVLSRDNFTSVKLPNEAAFYLDDRETAEKHFWRKDPCMTACKDKVEITGRARVIDVTPDDKDKSMKVE</sequence>
<evidence type="ECO:0000313" key="8">
    <source>
        <dbReference type="Proteomes" id="UP000048984"/>
    </source>
</evidence>
<dbReference type="EMBL" id="LJYW01000001">
    <property type="protein sequence ID" value="KPL53707.1"/>
    <property type="molecule type" value="Genomic_DNA"/>
</dbReference>
<comment type="caution">
    <text evidence="7">The sequence shown here is derived from an EMBL/GenBank/DDBJ whole genome shotgun (WGS) entry which is preliminary data.</text>
</comment>
<dbReference type="Proteomes" id="UP000048984">
    <property type="component" value="Unassembled WGS sequence"/>
</dbReference>
<feature type="chain" id="PRO_5006131720" evidence="5">
    <location>
        <begin position="21"/>
        <end position="218"/>
    </location>
</feature>
<feature type="domain" description="Cytochrome c" evidence="6">
    <location>
        <begin position="56"/>
        <end position="144"/>
    </location>
</feature>
<dbReference type="Pfam" id="PF00034">
    <property type="entry name" value="Cytochrom_C"/>
    <property type="match status" value="1"/>
</dbReference>
<dbReference type="InterPro" id="IPR036909">
    <property type="entry name" value="Cyt_c-like_dom_sf"/>
</dbReference>
<organism evidence="7 8">
    <name type="scientific">Prosthecodimorpha hirschii</name>
    <dbReference type="NCBI Taxonomy" id="665126"/>
    <lineage>
        <taxon>Bacteria</taxon>
        <taxon>Pseudomonadati</taxon>
        <taxon>Pseudomonadota</taxon>
        <taxon>Alphaproteobacteria</taxon>
        <taxon>Hyphomicrobiales</taxon>
        <taxon>Ancalomicrobiaceae</taxon>
        <taxon>Prosthecodimorpha</taxon>
    </lineage>
</organism>
<evidence type="ECO:0000256" key="1">
    <source>
        <dbReference type="ARBA" id="ARBA00022617"/>
    </source>
</evidence>
<evidence type="ECO:0000256" key="5">
    <source>
        <dbReference type="SAM" id="SignalP"/>
    </source>
</evidence>
<evidence type="ECO:0000259" key="6">
    <source>
        <dbReference type="PROSITE" id="PS51007"/>
    </source>
</evidence>
<keyword evidence="3 4" id="KW-0408">Iron</keyword>
<dbReference type="AlphaFoldDB" id="A0A0P6VR90"/>
<evidence type="ECO:0000256" key="2">
    <source>
        <dbReference type="ARBA" id="ARBA00022723"/>
    </source>
</evidence>
<dbReference type="GO" id="GO:0020037">
    <property type="term" value="F:heme binding"/>
    <property type="evidence" value="ECO:0007669"/>
    <property type="project" value="InterPro"/>
</dbReference>
<keyword evidence="5" id="KW-0732">Signal</keyword>
<keyword evidence="8" id="KW-1185">Reference proteome</keyword>
<accession>A0A0P6VR90</accession>
<dbReference type="STRING" id="665126.ABB55_17040"/>
<dbReference type="GO" id="GO:0009055">
    <property type="term" value="F:electron transfer activity"/>
    <property type="evidence" value="ECO:0007669"/>
    <property type="project" value="InterPro"/>
</dbReference>
<evidence type="ECO:0000256" key="3">
    <source>
        <dbReference type="ARBA" id="ARBA00023004"/>
    </source>
</evidence>
<dbReference type="Gene3D" id="1.10.760.10">
    <property type="entry name" value="Cytochrome c-like domain"/>
    <property type="match status" value="1"/>
</dbReference>
<dbReference type="RefSeq" id="WP_054359871.1">
    <property type="nucleotide sequence ID" value="NZ_LJYW01000001.1"/>
</dbReference>
<keyword evidence="2 4" id="KW-0479">Metal-binding</keyword>
<gene>
    <name evidence="7" type="ORF">ABB55_17040</name>
</gene>
<dbReference type="InterPro" id="IPR009056">
    <property type="entry name" value="Cyt_c-like_dom"/>
</dbReference>
<dbReference type="PANTHER" id="PTHR35008">
    <property type="entry name" value="BLL4482 PROTEIN-RELATED"/>
    <property type="match status" value="1"/>
</dbReference>
<evidence type="ECO:0000256" key="4">
    <source>
        <dbReference type="PROSITE-ProRule" id="PRU00433"/>
    </source>
</evidence>
<feature type="signal peptide" evidence="5">
    <location>
        <begin position="1"/>
        <end position="20"/>
    </location>
</feature>
<protein>
    <submittedName>
        <fullName evidence="7">Cytochrome C</fullName>
    </submittedName>
</protein>
<proteinExistence type="predicted"/>
<name>A0A0P6VR90_9HYPH</name>
<dbReference type="GO" id="GO:0046872">
    <property type="term" value="F:metal ion binding"/>
    <property type="evidence" value="ECO:0007669"/>
    <property type="project" value="UniProtKB-KW"/>
</dbReference>
<evidence type="ECO:0000313" key="7">
    <source>
        <dbReference type="EMBL" id="KPL53707.1"/>
    </source>
</evidence>
<dbReference type="PROSITE" id="PS51007">
    <property type="entry name" value="CYTC"/>
    <property type="match status" value="1"/>
</dbReference>
<dbReference type="InterPro" id="IPR051459">
    <property type="entry name" value="Cytochrome_c-type_DH"/>
</dbReference>
<dbReference type="PANTHER" id="PTHR35008:SF8">
    <property type="entry name" value="ALCOHOL DEHYDROGENASE CYTOCHROME C SUBUNIT"/>
    <property type="match status" value="1"/>
</dbReference>
<reference evidence="7 8" key="1">
    <citation type="submission" date="2015-09" db="EMBL/GenBank/DDBJ databases">
        <authorList>
            <person name="Jackson K.R."/>
            <person name="Lunt B.L."/>
            <person name="Fisher J.N.B."/>
            <person name="Gardner A.V."/>
            <person name="Bailey M.E."/>
            <person name="Deus L.M."/>
            <person name="Earl A.S."/>
            <person name="Gibby P.D."/>
            <person name="Hartmann K.A."/>
            <person name="Liu J.E."/>
            <person name="Manci A.M."/>
            <person name="Nielsen D.A."/>
            <person name="Solomon M.B."/>
            <person name="Breakwell D.P."/>
            <person name="Burnett S.H."/>
            <person name="Grose J.H."/>
        </authorList>
    </citation>
    <scope>NUCLEOTIDE SEQUENCE [LARGE SCALE GENOMIC DNA]</scope>
    <source>
        <strain evidence="7 8">16</strain>
    </source>
</reference>
<dbReference type="SUPFAM" id="SSF46626">
    <property type="entry name" value="Cytochrome c"/>
    <property type="match status" value="1"/>
</dbReference>